<dbReference type="Gene3D" id="3.20.20.70">
    <property type="entry name" value="Aldolase class I"/>
    <property type="match status" value="1"/>
</dbReference>
<dbReference type="GO" id="GO:0017150">
    <property type="term" value="F:tRNA dihydrouridine synthase activity"/>
    <property type="evidence" value="ECO:0007669"/>
    <property type="project" value="InterPro"/>
</dbReference>
<feature type="binding site" evidence="11">
    <location>
        <position position="195"/>
    </location>
    <ligand>
        <name>FMN</name>
        <dbReference type="ChEBI" id="CHEBI:58210"/>
    </ligand>
</feature>
<keyword evidence="3 9" id="KW-0285">Flavoprotein</keyword>
<keyword evidence="7" id="KW-0694">RNA-binding</keyword>
<dbReference type="EMBL" id="JMCC02000030">
    <property type="protein sequence ID" value="KIG16967.1"/>
    <property type="molecule type" value="Genomic_DNA"/>
</dbReference>
<reference evidence="13 14" key="1">
    <citation type="submission" date="2014-12" db="EMBL/GenBank/DDBJ databases">
        <title>Genome assembly of Enhygromyxa salina DSM 15201.</title>
        <authorList>
            <person name="Sharma G."/>
            <person name="Subramanian S."/>
        </authorList>
    </citation>
    <scope>NUCLEOTIDE SEQUENCE [LARGE SCALE GENOMIC DNA]</scope>
    <source>
        <strain evidence="13 14">DSM 15201</strain>
    </source>
</reference>
<accession>A0A0C2DAQ3</accession>
<dbReference type="GO" id="GO:0050660">
    <property type="term" value="F:flavin adenine dinucleotide binding"/>
    <property type="evidence" value="ECO:0007669"/>
    <property type="project" value="InterPro"/>
</dbReference>
<feature type="binding site" evidence="11">
    <location>
        <begin position="250"/>
        <end position="251"/>
    </location>
    <ligand>
        <name>FMN</name>
        <dbReference type="ChEBI" id="CHEBI:58210"/>
    </ligand>
</feature>
<dbReference type="PANTHER" id="PTHR45846:SF1">
    <property type="entry name" value="TRNA-DIHYDROURIDINE(47) SYNTHASE [NAD(P)(+)]-LIKE"/>
    <property type="match status" value="1"/>
</dbReference>
<dbReference type="Proteomes" id="UP000031599">
    <property type="component" value="Unassembled WGS sequence"/>
</dbReference>
<dbReference type="GO" id="GO:0000049">
    <property type="term" value="F:tRNA binding"/>
    <property type="evidence" value="ECO:0007669"/>
    <property type="project" value="UniProtKB-KW"/>
</dbReference>
<feature type="binding site" evidence="11">
    <location>
        <position position="95"/>
    </location>
    <ligand>
        <name>FMN</name>
        <dbReference type="ChEBI" id="CHEBI:58210"/>
    </ligand>
</feature>
<dbReference type="PROSITE" id="PS01136">
    <property type="entry name" value="UPF0034"/>
    <property type="match status" value="1"/>
</dbReference>
<feature type="binding site" evidence="11">
    <location>
        <position position="166"/>
    </location>
    <ligand>
        <name>FMN</name>
        <dbReference type="ChEBI" id="CHEBI:58210"/>
    </ligand>
</feature>
<dbReference type="HAMAP" id="MF_02043">
    <property type="entry name" value="DusC_subfam"/>
    <property type="match status" value="1"/>
</dbReference>
<dbReference type="PANTHER" id="PTHR45846">
    <property type="entry name" value="TRNA-DIHYDROURIDINE(47) SYNTHASE [NAD(P)(+)]-LIKE"/>
    <property type="match status" value="1"/>
</dbReference>
<organism evidence="13 14">
    <name type="scientific">Enhygromyxa salina</name>
    <dbReference type="NCBI Taxonomy" id="215803"/>
    <lineage>
        <taxon>Bacteria</taxon>
        <taxon>Pseudomonadati</taxon>
        <taxon>Myxococcota</taxon>
        <taxon>Polyangia</taxon>
        <taxon>Nannocystales</taxon>
        <taxon>Nannocystaceae</taxon>
        <taxon>Enhygromyxa</taxon>
    </lineage>
</organism>
<evidence type="ECO:0000256" key="10">
    <source>
        <dbReference type="PIRSR" id="PIRSR006621-1"/>
    </source>
</evidence>
<comment type="cofactor">
    <cofactor evidence="1 9 11">
        <name>FMN</name>
        <dbReference type="ChEBI" id="CHEBI:58210"/>
    </cofactor>
</comment>
<dbReference type="InterPro" id="IPR035587">
    <property type="entry name" value="DUS-like_FMN-bd"/>
</dbReference>
<comment type="function">
    <text evidence="9">Catalyzes the synthesis of 5,6-dihydrouridine (D), a modified base found in the D-loop of most tRNAs, via the reduction of the C5-C6 double bond in target uridines.</text>
</comment>
<dbReference type="SUPFAM" id="SSF51395">
    <property type="entry name" value="FMN-linked oxidoreductases"/>
    <property type="match status" value="1"/>
</dbReference>
<evidence type="ECO:0000256" key="5">
    <source>
        <dbReference type="ARBA" id="ARBA00022694"/>
    </source>
</evidence>
<dbReference type="InterPro" id="IPR013785">
    <property type="entry name" value="Aldolase_TIM"/>
</dbReference>
<dbReference type="InterPro" id="IPR018517">
    <property type="entry name" value="tRNA_hU_synthase_CS"/>
</dbReference>
<evidence type="ECO:0000256" key="9">
    <source>
        <dbReference type="PIRNR" id="PIRNR006621"/>
    </source>
</evidence>
<feature type="domain" description="DUS-like FMN-binding" evidence="12">
    <location>
        <begin position="28"/>
        <end position="309"/>
    </location>
</feature>
<dbReference type="PIRSF" id="PIRSF006621">
    <property type="entry name" value="Dus"/>
    <property type="match status" value="1"/>
</dbReference>
<evidence type="ECO:0000256" key="4">
    <source>
        <dbReference type="ARBA" id="ARBA00022643"/>
    </source>
</evidence>
<evidence type="ECO:0000256" key="8">
    <source>
        <dbReference type="ARBA" id="ARBA00023002"/>
    </source>
</evidence>
<dbReference type="InterPro" id="IPR001269">
    <property type="entry name" value="DUS_fam"/>
</dbReference>
<comment type="similarity">
    <text evidence="9">Belongs to the dus family.</text>
</comment>
<comment type="caution">
    <text evidence="13">The sequence shown here is derived from an EMBL/GenBank/DDBJ whole genome shotgun (WGS) entry which is preliminary data.</text>
</comment>
<evidence type="ECO:0000259" key="12">
    <source>
        <dbReference type="Pfam" id="PF01207"/>
    </source>
</evidence>
<protein>
    <recommendedName>
        <fullName evidence="9">tRNA-dihydrouridine synthase</fullName>
        <ecNumber evidence="9">1.3.1.-</ecNumber>
    </recommendedName>
</protein>
<evidence type="ECO:0000256" key="6">
    <source>
        <dbReference type="ARBA" id="ARBA00022857"/>
    </source>
</evidence>
<evidence type="ECO:0000313" key="14">
    <source>
        <dbReference type="Proteomes" id="UP000031599"/>
    </source>
</evidence>
<dbReference type="EC" id="1.3.1.-" evidence="9"/>
<keyword evidence="5 9" id="KW-0819">tRNA processing</keyword>
<dbReference type="Pfam" id="PF01207">
    <property type="entry name" value="Dus"/>
    <property type="match status" value="1"/>
</dbReference>
<dbReference type="AlphaFoldDB" id="A0A0C2DAQ3"/>
<evidence type="ECO:0000256" key="1">
    <source>
        <dbReference type="ARBA" id="ARBA00001917"/>
    </source>
</evidence>
<keyword evidence="2" id="KW-0820">tRNA-binding</keyword>
<dbReference type="InterPro" id="IPR032886">
    <property type="entry name" value="DusC"/>
</dbReference>
<dbReference type="CDD" id="cd02801">
    <property type="entry name" value="DUS_like_FMN"/>
    <property type="match status" value="1"/>
</dbReference>
<evidence type="ECO:0000256" key="7">
    <source>
        <dbReference type="ARBA" id="ARBA00022884"/>
    </source>
</evidence>
<evidence type="ECO:0000256" key="2">
    <source>
        <dbReference type="ARBA" id="ARBA00022555"/>
    </source>
</evidence>
<keyword evidence="8 9" id="KW-0560">Oxidoreductase</keyword>
<name>A0A0C2DAQ3_9BACT</name>
<proteinExistence type="inferred from homology"/>
<evidence type="ECO:0000313" key="13">
    <source>
        <dbReference type="EMBL" id="KIG16967.1"/>
    </source>
</evidence>
<gene>
    <name evidence="13" type="ORF">DB30_03951</name>
</gene>
<keyword evidence="6" id="KW-0521">NADP</keyword>
<evidence type="ECO:0000256" key="11">
    <source>
        <dbReference type="PIRSR" id="PIRSR006621-2"/>
    </source>
</evidence>
<feature type="active site" description="Proton donor" evidence="10">
    <location>
        <position position="125"/>
    </location>
</feature>
<sequence length="340" mass="36240">MMSREQVGDLAELPIALRPDAPGLFLALAPMDGVTDGSYREVLTAMFGGRSGISVCVSEFVRVLRQPVTEAVFLRHCPELARGGSTRAGVPVFVQLLGSDPKWMAEAGARAAALGAPGVDLNFGCPAKTVNNSDGGATLLKQPCRVEQVTRAVRAAVPASVPVTVKVRVGWDDAAPMVDIAMAAEQGGATWLTIHGRTRTQLYKPPVDWKAIGRAREAVSMPVVANGDLFSLDALRECGQVSGCSAFMIGRGAMGRPELFVQARGCFERASLSRADMQQLLLRYVAQLLADGAGAHATLGRLKQWLRMGGLLRADMAQWFDAIKRLQTLAEAKATLLASQ</sequence>
<keyword evidence="11" id="KW-0547">Nucleotide-binding</keyword>
<evidence type="ECO:0000256" key="3">
    <source>
        <dbReference type="ARBA" id="ARBA00022630"/>
    </source>
</evidence>
<keyword evidence="4 9" id="KW-0288">FMN</keyword>